<dbReference type="RefSeq" id="WP_044851550.1">
    <property type="nucleotide sequence ID" value="NZ_CP016174.1"/>
</dbReference>
<gene>
    <name evidence="1" type="ORF">SD37_11785</name>
</gene>
<protein>
    <submittedName>
        <fullName evidence="1">Uncharacterized protein</fullName>
    </submittedName>
</protein>
<evidence type="ECO:0000313" key="1">
    <source>
        <dbReference type="EMBL" id="ANN16259.1"/>
    </source>
</evidence>
<evidence type="ECO:0000313" key="2">
    <source>
        <dbReference type="Proteomes" id="UP000093695"/>
    </source>
</evidence>
<dbReference type="STRING" id="31958.SD37_11785"/>
<sequence length="157" mass="16531">MAFAAGQKVRASDLNALNDGLVEDLYRTANSASGIAATDTVLDFVTAVLTAGRTYRLEWSGDMVGAGAVATYSFRVRYIAAASLTVAGSTIVRRKTWEIKAAGGHEPQFVTGRFTAPTTDTYSVGVSVIRLLGSGTVQSIAAADNETSTELFDVTRL</sequence>
<organism evidence="1 2">
    <name type="scientific">Amycolatopsis orientalis</name>
    <name type="common">Nocardia orientalis</name>
    <dbReference type="NCBI Taxonomy" id="31958"/>
    <lineage>
        <taxon>Bacteria</taxon>
        <taxon>Bacillati</taxon>
        <taxon>Actinomycetota</taxon>
        <taxon>Actinomycetes</taxon>
        <taxon>Pseudonocardiales</taxon>
        <taxon>Pseudonocardiaceae</taxon>
        <taxon>Amycolatopsis</taxon>
    </lineage>
</organism>
<keyword evidence="2" id="KW-1185">Reference proteome</keyword>
<dbReference type="EMBL" id="CP016174">
    <property type="protein sequence ID" value="ANN16259.1"/>
    <property type="molecule type" value="Genomic_DNA"/>
</dbReference>
<dbReference type="KEGG" id="aori:SD37_11785"/>
<proteinExistence type="predicted"/>
<accession>A0A193BVR3</accession>
<dbReference type="AlphaFoldDB" id="A0A193BVR3"/>
<dbReference type="Proteomes" id="UP000093695">
    <property type="component" value="Chromosome"/>
</dbReference>
<name>A0A193BVR3_AMYOR</name>
<reference evidence="1 2" key="1">
    <citation type="journal article" date="2015" name="Genome Announc.">
        <title>Draft Genome Sequence of Norvancomycin-Producing Strain Amycolatopsis orientalis CPCC200066.</title>
        <authorList>
            <person name="Lei X."/>
            <person name="Yuan F."/>
            <person name="Shi Y."/>
            <person name="Li X."/>
            <person name="Wang L."/>
            <person name="Hong B."/>
        </authorList>
    </citation>
    <scope>NUCLEOTIDE SEQUENCE [LARGE SCALE GENOMIC DNA]</scope>
    <source>
        <strain evidence="1 2">B-37</strain>
    </source>
</reference>